<dbReference type="PANTHER" id="PTHR33434">
    <property type="entry name" value="DEGV DOMAIN-CONTAINING PROTEIN DR_1986-RELATED"/>
    <property type="match status" value="1"/>
</dbReference>
<dbReference type="PROSITE" id="PS51482">
    <property type="entry name" value="DEGV"/>
    <property type="match status" value="1"/>
</dbReference>
<dbReference type="EMBL" id="AGEI01000002">
    <property type="protein sequence ID" value="EHR36323.1"/>
    <property type="molecule type" value="Genomic_DNA"/>
</dbReference>
<keyword evidence="2" id="KW-0175">Coiled coil</keyword>
<dbReference type="PANTHER" id="PTHR33434:SF2">
    <property type="entry name" value="FATTY ACID-BINDING PROTEIN TM_1468"/>
    <property type="match status" value="1"/>
</dbReference>
<protein>
    <submittedName>
        <fullName evidence="3">DegV family EDD domain-containing protein</fullName>
    </submittedName>
</protein>
<comment type="caution">
    <text evidence="3">The sequence shown here is derived from an EMBL/GenBank/DDBJ whole genome shotgun (WGS) entry which is preliminary data.</text>
</comment>
<dbReference type="eggNOG" id="COG1307">
    <property type="taxonomic scope" value="Bacteria"/>
</dbReference>
<dbReference type="InterPro" id="IPR050270">
    <property type="entry name" value="DegV_domain_contain"/>
</dbReference>
<name>H3NL67_9FIRM</name>
<evidence type="ECO:0000313" key="4">
    <source>
        <dbReference type="Proteomes" id="UP000004191"/>
    </source>
</evidence>
<evidence type="ECO:0000256" key="2">
    <source>
        <dbReference type="SAM" id="Coils"/>
    </source>
</evidence>
<dbReference type="Gene3D" id="3.30.1180.10">
    <property type="match status" value="1"/>
</dbReference>
<dbReference type="SUPFAM" id="SSF82549">
    <property type="entry name" value="DAK1/DegV-like"/>
    <property type="match status" value="1"/>
</dbReference>
<dbReference type="InterPro" id="IPR043168">
    <property type="entry name" value="DegV_C"/>
</dbReference>
<dbReference type="STRING" id="883114.HMPREF9709_00078"/>
<dbReference type="AlphaFoldDB" id="H3NL67"/>
<dbReference type="Proteomes" id="UP000004191">
    <property type="component" value="Unassembled WGS sequence"/>
</dbReference>
<sequence length="277" mass="30981">MNRIIVSDSCAEITQEMQNKSKIEIAPFFIDVLDVSMVADESVDIDNLVELMAKSKEAVRTAAPTPDSFYSPAKGYDEVFYVTISSKLSTTYNNAHIAKTMLEDENPNVKVHVFDSKSAACGETKVITWIQEEMEQNKSFEEIVENVENKIKNLNTIFVLENLDNLIKNGRMSKLSGFIASALSIYPVCIGNDGKIEVKEKPRGIKSALNRMGNLIGEMTDTFSDKNIFITYIRNKERANKIKNLIEEKYDFKEINVLSGTALSSTYANDGGIIIAF</sequence>
<accession>H3NL67</accession>
<dbReference type="HOGENOM" id="CLU_048251_2_1_9"/>
<dbReference type="GO" id="GO:0008289">
    <property type="term" value="F:lipid binding"/>
    <property type="evidence" value="ECO:0007669"/>
    <property type="project" value="UniProtKB-KW"/>
</dbReference>
<evidence type="ECO:0000256" key="1">
    <source>
        <dbReference type="ARBA" id="ARBA00023121"/>
    </source>
</evidence>
<dbReference type="Gene3D" id="3.40.50.10440">
    <property type="entry name" value="Dihydroxyacetone kinase, domain 1"/>
    <property type="match status" value="1"/>
</dbReference>
<dbReference type="GeneID" id="96998101"/>
<dbReference type="NCBIfam" id="TIGR00762">
    <property type="entry name" value="DegV"/>
    <property type="match status" value="1"/>
</dbReference>
<proteinExistence type="predicted"/>
<dbReference type="RefSeq" id="WP_005396880.1">
    <property type="nucleotide sequence ID" value="NZ_JH601088.1"/>
</dbReference>
<organism evidence="3 4">
    <name type="scientific">Helcococcus kunzii ATCC 51366</name>
    <dbReference type="NCBI Taxonomy" id="883114"/>
    <lineage>
        <taxon>Bacteria</taxon>
        <taxon>Bacillati</taxon>
        <taxon>Bacillota</taxon>
        <taxon>Tissierellia</taxon>
        <taxon>Tissierellales</taxon>
        <taxon>Peptoniphilaceae</taxon>
        <taxon>Helcococcus</taxon>
    </lineage>
</organism>
<feature type="coiled-coil region" evidence="2">
    <location>
        <begin position="130"/>
        <end position="157"/>
    </location>
</feature>
<dbReference type="Pfam" id="PF02645">
    <property type="entry name" value="DegV"/>
    <property type="match status" value="1"/>
</dbReference>
<keyword evidence="4" id="KW-1185">Reference proteome</keyword>
<evidence type="ECO:0000313" key="3">
    <source>
        <dbReference type="EMBL" id="EHR36323.1"/>
    </source>
</evidence>
<keyword evidence="1" id="KW-0446">Lipid-binding</keyword>
<reference evidence="3 4" key="1">
    <citation type="submission" date="2012-01" db="EMBL/GenBank/DDBJ databases">
        <title>The Genome Sequence of Helcococcus kunzii ATCC 51366.</title>
        <authorList>
            <consortium name="The Broad Institute Genome Sequencing Platform"/>
            <person name="Earl A."/>
            <person name="Ward D."/>
            <person name="Feldgarden M."/>
            <person name="Gevers D."/>
            <person name="Huys G."/>
            <person name="Young S.K."/>
            <person name="Zeng Q."/>
            <person name="Gargeya S."/>
            <person name="Fitzgerald M."/>
            <person name="Haas B."/>
            <person name="Abouelleil A."/>
            <person name="Alvarado L."/>
            <person name="Arachchi H.M."/>
            <person name="Berlin A."/>
            <person name="Chapman S.B."/>
            <person name="Gearin G."/>
            <person name="Goldberg J."/>
            <person name="Griggs A."/>
            <person name="Gujja S."/>
            <person name="Hansen M."/>
            <person name="Heiman D."/>
            <person name="Howarth C."/>
            <person name="Larimer J."/>
            <person name="Lui A."/>
            <person name="MacDonald P.J.P."/>
            <person name="McCowen C."/>
            <person name="Montmayeur A."/>
            <person name="Murphy C."/>
            <person name="Neiman D."/>
            <person name="Pearson M."/>
            <person name="Priest M."/>
            <person name="Roberts A."/>
            <person name="Saif S."/>
            <person name="Shea T."/>
            <person name="Sisk P."/>
            <person name="Stolte C."/>
            <person name="Sykes S."/>
            <person name="Wortman J."/>
            <person name="Nusbaum C."/>
            <person name="Birren B."/>
        </authorList>
    </citation>
    <scope>NUCLEOTIDE SEQUENCE [LARGE SCALE GENOMIC DNA]</scope>
    <source>
        <strain evidence="3 4">ATCC 51366</strain>
    </source>
</reference>
<gene>
    <name evidence="3" type="ORF">HMPREF9709_00078</name>
</gene>
<dbReference type="InterPro" id="IPR003797">
    <property type="entry name" value="DegV"/>
</dbReference>
<dbReference type="OrthoDB" id="2138472at2"/>
<dbReference type="Gene3D" id="2.20.28.50">
    <property type="entry name" value="degv family protein"/>
    <property type="match status" value="1"/>
</dbReference>